<gene>
    <name evidence="2" type="ORF">HV331_11010</name>
</gene>
<evidence type="ECO:0000313" key="2">
    <source>
        <dbReference type="EMBL" id="QMR39969.1"/>
    </source>
</evidence>
<sequence>MNYLGLDIGGTKIAAVVMDEQGRERGRYRCTTRKENRQAFISCIVDFVADIRARTGSPMAIGIALPGSVSPQHGAIRNANIQVINGYRLQDALEQALGQPVVLANDGNCFALSEACDGAGEGFSSVFGMTLGTGCGGGITLERQPFVGASGIAAECGHIALPGYSPEEDGPPARCYCGRFNCVESFISATGLRERYRLLSGESLSSEQILARAQAGESAACHQIHRFRQQLARTLATVVNIIDPGVIVLGGGLSNAPQLVADLPSAVAPLVFTDHFSTPIISARHGDSSGMRGAAWLAVRSGVKP</sequence>
<dbReference type="EMBL" id="CP055904">
    <property type="protein sequence ID" value="QMR39969.1"/>
    <property type="molecule type" value="Genomic_DNA"/>
</dbReference>
<dbReference type="Pfam" id="PF00480">
    <property type="entry name" value="ROK"/>
    <property type="match status" value="1"/>
</dbReference>
<dbReference type="RefSeq" id="WP_182015269.1">
    <property type="nucleotide sequence ID" value="NZ_CP055904.1"/>
</dbReference>
<evidence type="ECO:0000313" key="3">
    <source>
        <dbReference type="Proteomes" id="UP000514462"/>
    </source>
</evidence>
<dbReference type="GO" id="GO:0004396">
    <property type="term" value="F:hexokinase activity"/>
    <property type="evidence" value="ECO:0007669"/>
    <property type="project" value="TreeGrafter"/>
</dbReference>
<organism evidence="2 3">
    <name type="scientific">Klebsiella aerogenes</name>
    <name type="common">Enterobacter aerogenes</name>
    <dbReference type="NCBI Taxonomy" id="548"/>
    <lineage>
        <taxon>Bacteria</taxon>
        <taxon>Pseudomonadati</taxon>
        <taxon>Pseudomonadota</taxon>
        <taxon>Gammaproteobacteria</taxon>
        <taxon>Enterobacterales</taxon>
        <taxon>Enterobacteriaceae</taxon>
        <taxon>Klebsiella/Raoultella group</taxon>
        <taxon>Klebsiella</taxon>
    </lineage>
</organism>
<dbReference type="SUPFAM" id="SSF53067">
    <property type="entry name" value="Actin-like ATPase domain"/>
    <property type="match status" value="1"/>
</dbReference>
<dbReference type="InterPro" id="IPR000600">
    <property type="entry name" value="ROK"/>
</dbReference>
<dbReference type="InterPro" id="IPR043129">
    <property type="entry name" value="ATPase_NBD"/>
</dbReference>
<evidence type="ECO:0000256" key="1">
    <source>
        <dbReference type="ARBA" id="ARBA00023277"/>
    </source>
</evidence>
<proteinExistence type="predicted"/>
<dbReference type="AlphaFoldDB" id="A0AAP9QX93"/>
<dbReference type="InterPro" id="IPR049874">
    <property type="entry name" value="ROK_cs"/>
</dbReference>
<dbReference type="Gene3D" id="3.30.420.40">
    <property type="match status" value="2"/>
</dbReference>
<keyword evidence="1" id="KW-0119">Carbohydrate metabolism</keyword>
<dbReference type="PANTHER" id="PTHR18964:SF174">
    <property type="entry name" value="D-ALLOSE KINASE-RELATED"/>
    <property type="match status" value="1"/>
</dbReference>
<dbReference type="PANTHER" id="PTHR18964">
    <property type="entry name" value="ROK (REPRESSOR, ORF, KINASE) FAMILY"/>
    <property type="match status" value="1"/>
</dbReference>
<name>A0AAP9QX93_KLEAE</name>
<accession>A0AAP9QX93</accession>
<reference evidence="3" key="1">
    <citation type="submission" date="2020-06" db="EMBL/GenBank/DDBJ databases">
        <title>REHAB project genomes.</title>
        <authorList>
            <person name="Shaw L.P."/>
        </authorList>
    </citation>
    <scope>NUCLEOTIDE SEQUENCE [LARGE SCALE GENOMIC DNA]</scope>
    <source>
        <strain evidence="3">RHBSTW-00938</strain>
    </source>
</reference>
<protein>
    <submittedName>
        <fullName evidence="2">ROK family protein</fullName>
    </submittedName>
</protein>
<dbReference type="Proteomes" id="UP000514462">
    <property type="component" value="Chromosome"/>
</dbReference>
<dbReference type="PROSITE" id="PS01125">
    <property type="entry name" value="ROK"/>
    <property type="match status" value="1"/>
</dbReference>